<dbReference type="Proteomes" id="UP000515123">
    <property type="component" value="Linkage group 15"/>
</dbReference>
<keyword evidence="1" id="KW-0805">Transcription regulation</keyword>
<keyword evidence="2" id="KW-0804">Transcription</keyword>
<sequence>MTFDEGADQHHLIEWLEDSVSFLPTFLEEPCAVADEICGYEWRKVGIEIRGQDGNEEIEESELQRKVVVRKKANGKGGGASSSNGGGKDARWAEQLLNPCAVAIEAANFSRVQHLFYVLDELASLSGDANHRVAFHGLRALSFRLFSSAAGASALRRPPSAAAATAVPCFATTEPKLFRSALIKFHEVSPWFTLPNALANAAILQTLTLDRAQARPLHVVDLGVSHGVQWPTLLEALTRRPGGGPQPPLVRLTVAGDSAPPGPFSRAPPGYDFSSHLLRYAKSIDLNLRIDRAGSLAGRDLALGAGETLVVCAQFRLGHAGHDDRTAILRSVRELNPDLVILSDLDGADSAVAGGGSPGGFARGAEMLWRFLDSTSAAFKGRDCGERRVVEGEGARKAKKISAITPLITNK</sequence>
<dbReference type="RefSeq" id="XP_020104738.1">
    <property type="nucleotide sequence ID" value="XM_020249149.1"/>
</dbReference>
<dbReference type="PANTHER" id="PTHR31636">
    <property type="entry name" value="OSJNBA0084A10.13 PROTEIN-RELATED"/>
    <property type="match status" value="1"/>
</dbReference>
<dbReference type="OrthoDB" id="1908565at2759"/>
<reference evidence="5" key="2">
    <citation type="submission" date="2025-08" db="UniProtKB">
        <authorList>
            <consortium name="RefSeq"/>
        </authorList>
    </citation>
    <scope>IDENTIFICATION</scope>
    <source>
        <tissue evidence="5">Leaf</tissue>
    </source>
</reference>
<accession>A0A6P5GFJ2</accession>
<comment type="similarity">
    <text evidence="3">Belongs to the GRAS family.</text>
</comment>
<gene>
    <name evidence="5" type="primary">LOC109721498</name>
</gene>
<organism evidence="4 5">
    <name type="scientific">Ananas comosus</name>
    <name type="common">Pineapple</name>
    <name type="synonym">Ananas ananas</name>
    <dbReference type="NCBI Taxonomy" id="4615"/>
    <lineage>
        <taxon>Eukaryota</taxon>
        <taxon>Viridiplantae</taxon>
        <taxon>Streptophyta</taxon>
        <taxon>Embryophyta</taxon>
        <taxon>Tracheophyta</taxon>
        <taxon>Spermatophyta</taxon>
        <taxon>Magnoliopsida</taxon>
        <taxon>Liliopsida</taxon>
        <taxon>Poales</taxon>
        <taxon>Bromeliaceae</taxon>
        <taxon>Bromelioideae</taxon>
        <taxon>Ananas</taxon>
    </lineage>
</organism>
<evidence type="ECO:0000256" key="3">
    <source>
        <dbReference type="PROSITE-ProRule" id="PRU01191"/>
    </source>
</evidence>
<proteinExistence type="inferred from homology"/>
<evidence type="ECO:0000313" key="4">
    <source>
        <dbReference type="Proteomes" id="UP000515123"/>
    </source>
</evidence>
<evidence type="ECO:0000313" key="5">
    <source>
        <dbReference type="RefSeq" id="XP_020104738.1"/>
    </source>
</evidence>
<dbReference type="PROSITE" id="PS50985">
    <property type="entry name" value="GRAS"/>
    <property type="match status" value="1"/>
</dbReference>
<keyword evidence="4" id="KW-1185">Reference proteome</keyword>
<dbReference type="InterPro" id="IPR005202">
    <property type="entry name" value="TF_GRAS"/>
</dbReference>
<dbReference type="AlphaFoldDB" id="A0A6P5GFJ2"/>
<protein>
    <submittedName>
        <fullName evidence="5">Nodulation-signaling pathway 1 protein</fullName>
    </submittedName>
</protein>
<evidence type="ECO:0000256" key="2">
    <source>
        <dbReference type="ARBA" id="ARBA00023163"/>
    </source>
</evidence>
<feature type="region of interest" description="SAW" evidence="3">
    <location>
        <begin position="403"/>
        <end position="411"/>
    </location>
</feature>
<feature type="region of interest" description="PFYRE" evidence="3">
    <location>
        <begin position="309"/>
        <end position="400"/>
    </location>
</feature>
<dbReference type="GeneID" id="109721498"/>
<dbReference type="Pfam" id="PF03514">
    <property type="entry name" value="GRAS"/>
    <property type="match status" value="1"/>
</dbReference>
<feature type="short sequence motif" description="VHIID" evidence="3">
    <location>
        <begin position="217"/>
        <end position="221"/>
    </location>
</feature>
<reference evidence="4" key="1">
    <citation type="journal article" date="2015" name="Nat. Genet.">
        <title>The pineapple genome and the evolution of CAM photosynthesis.</title>
        <authorList>
            <person name="Ming R."/>
            <person name="VanBuren R."/>
            <person name="Wai C.M."/>
            <person name="Tang H."/>
            <person name="Schatz M.C."/>
            <person name="Bowers J.E."/>
            <person name="Lyons E."/>
            <person name="Wang M.L."/>
            <person name="Chen J."/>
            <person name="Biggers E."/>
            <person name="Zhang J."/>
            <person name="Huang L."/>
            <person name="Zhang L."/>
            <person name="Miao W."/>
            <person name="Zhang J."/>
            <person name="Ye Z."/>
            <person name="Miao C."/>
            <person name="Lin Z."/>
            <person name="Wang H."/>
            <person name="Zhou H."/>
            <person name="Yim W.C."/>
            <person name="Priest H.D."/>
            <person name="Zheng C."/>
            <person name="Woodhouse M."/>
            <person name="Edger P.P."/>
            <person name="Guyot R."/>
            <person name="Guo H.B."/>
            <person name="Guo H."/>
            <person name="Zheng G."/>
            <person name="Singh R."/>
            <person name="Sharma A."/>
            <person name="Min X."/>
            <person name="Zheng Y."/>
            <person name="Lee H."/>
            <person name="Gurtowski J."/>
            <person name="Sedlazeck F.J."/>
            <person name="Harkess A."/>
            <person name="McKain M.R."/>
            <person name="Liao Z."/>
            <person name="Fang J."/>
            <person name="Liu J."/>
            <person name="Zhang X."/>
            <person name="Zhang Q."/>
            <person name="Hu W."/>
            <person name="Qin Y."/>
            <person name="Wang K."/>
            <person name="Chen L.Y."/>
            <person name="Shirley N."/>
            <person name="Lin Y.R."/>
            <person name="Liu L.Y."/>
            <person name="Hernandez A.G."/>
            <person name="Wright C.L."/>
            <person name="Bulone V."/>
            <person name="Tuskan G.A."/>
            <person name="Heath K."/>
            <person name="Zee F."/>
            <person name="Moore P.H."/>
            <person name="Sunkar R."/>
            <person name="Leebens-Mack J.H."/>
            <person name="Mockler T."/>
            <person name="Bennetzen J.L."/>
            <person name="Freeling M."/>
            <person name="Sankoff D."/>
            <person name="Paterson A.H."/>
            <person name="Zhu X."/>
            <person name="Yang X."/>
            <person name="Smith J.A."/>
            <person name="Cushman J.C."/>
            <person name="Paull R.E."/>
            <person name="Yu Q."/>
        </authorList>
    </citation>
    <scope>NUCLEOTIDE SEQUENCE [LARGE SCALE GENOMIC DNA]</scope>
    <source>
        <strain evidence="4">cv. F153</strain>
    </source>
</reference>
<name>A0A6P5GFJ2_ANACO</name>
<comment type="caution">
    <text evidence="3">Lacks conserved residue(s) required for the propagation of feature annotation.</text>
</comment>
<evidence type="ECO:0000256" key="1">
    <source>
        <dbReference type="ARBA" id="ARBA00023015"/>
    </source>
</evidence>